<dbReference type="RefSeq" id="WP_407863152.1">
    <property type="nucleotide sequence ID" value="NZ_BAAFZP010000001.1"/>
</dbReference>
<dbReference type="Gene3D" id="3.30.365.10">
    <property type="entry name" value="Aldehyde oxidase/xanthine dehydrogenase, molybdopterin binding domain"/>
    <property type="match status" value="4"/>
</dbReference>
<dbReference type="Proteomes" id="UP001628091">
    <property type="component" value="Unassembled WGS sequence"/>
</dbReference>
<dbReference type="SUPFAM" id="SSF56003">
    <property type="entry name" value="Molybdenum cofactor-binding domain"/>
    <property type="match status" value="1"/>
</dbReference>
<dbReference type="SMART" id="SM01008">
    <property type="entry name" value="Ald_Xan_dh_C"/>
    <property type="match status" value="1"/>
</dbReference>
<evidence type="ECO:0000259" key="3">
    <source>
        <dbReference type="SMART" id="SM01008"/>
    </source>
</evidence>
<protein>
    <submittedName>
        <fullName evidence="4">Xanthine dehydrogenase family protein molybdopterin-binding subunit</fullName>
    </submittedName>
</protein>
<dbReference type="InterPro" id="IPR000674">
    <property type="entry name" value="Ald_Oxase/Xan_DH_a/b"/>
</dbReference>
<feature type="domain" description="Aldehyde oxidase/xanthine dehydrogenase a/b hammerhead" evidence="3">
    <location>
        <begin position="19"/>
        <end position="131"/>
    </location>
</feature>
<dbReference type="Gene3D" id="3.90.1170.50">
    <property type="entry name" value="Aldehyde oxidase/xanthine dehydrogenase, a/b hammerhead"/>
    <property type="match status" value="1"/>
</dbReference>
<keyword evidence="5" id="KW-1185">Reference proteome</keyword>
<name>A0ABQ0GTT0_9HYPH</name>
<dbReference type="InterPro" id="IPR008274">
    <property type="entry name" value="AldOxase/xan_DH_MoCoBD1"/>
</dbReference>
<dbReference type="InterPro" id="IPR037165">
    <property type="entry name" value="AldOxase/xan_DH_Mopterin-bd_sf"/>
</dbReference>
<dbReference type="InterPro" id="IPR016208">
    <property type="entry name" value="Ald_Oxase/xanthine_DH-like"/>
</dbReference>
<dbReference type="SUPFAM" id="SSF54665">
    <property type="entry name" value="CO dehydrogenase molybdoprotein N-domain-like"/>
    <property type="match status" value="1"/>
</dbReference>
<sequence>MSGTNVANLPRVDARDKVLGATRFAADMAPDRIAHAMTVPSSLPKGRLISIDTAAARALPGVLAVLTHSDLAGVKSAGYLAGGGYGFQSHQPMLSDRIVHRGEAIALVVAETLPIAIHAASLVVATYEAEPFTAMMDSPGADVQAFPSSVSIGDAGAALAGAAYTVDAEYFHPAQHQNPMELISTTAEWRNSDLFIYEGTQNSGSLKFGVARALGMDPSQVHVSSPYLGGGFGQKNSLQSQTVLVARAALAVGRPVKLVVPRAQLFHTASFRPASRHRIRLGADADGRIVAAHYSADQQNGRQDAFNAPFGEIAARLYAIANFTAEARGIRTDTQSPGFMRAPFEHPAAFAFESAVDELAYAAGRDPLAFRLANDAASDHVTGRPFSSRHLAECLRIGAERFGWATRQPEPGSMRAPDGTQIGFGVACGAYKASISPAIARLRVGANGTTRLSLSGHEMGQGIRTAITAALLSRLDIDPNGLTVTIGDPDAAPQHVTAGSWGTASAVPVVDLAVDRFLAAFDELRGERTVGGNLHQALQRLRRPYIEVEARHRAPGQPEAIFDRLRQGLPGAGGPDYPDFVSFSYIAHFVEVHVEAVTRRIRVPRVVSVVDCGTVMNRWTARSQVLGGVVWGIGAALREAAEIDPRYGGALNNDLAEYLVPVNADIGDIQVEFIDQPDTRLNRSGVKGLGEVAMVGVAAAIANAVFHATGIRVRDLPIRIEHLL</sequence>
<evidence type="ECO:0000313" key="5">
    <source>
        <dbReference type="Proteomes" id="UP001628091"/>
    </source>
</evidence>
<keyword evidence="2" id="KW-0560">Oxidoreductase</keyword>
<keyword evidence="1" id="KW-0500">Molybdenum</keyword>
<gene>
    <name evidence="4" type="ORF">PPNSA23_00300</name>
</gene>
<accession>A0ABQ0GTT0</accession>
<comment type="caution">
    <text evidence="4">The sequence shown here is derived from an EMBL/GenBank/DDBJ whole genome shotgun (WGS) entry which is preliminary data.</text>
</comment>
<organism evidence="4 5">
    <name type="scientific">Phyllobacterium phragmitis</name>
    <dbReference type="NCBI Taxonomy" id="2670329"/>
    <lineage>
        <taxon>Bacteria</taxon>
        <taxon>Pseudomonadati</taxon>
        <taxon>Pseudomonadota</taxon>
        <taxon>Alphaproteobacteria</taxon>
        <taxon>Hyphomicrobiales</taxon>
        <taxon>Phyllobacteriaceae</taxon>
        <taxon>Phyllobacterium</taxon>
    </lineage>
</organism>
<dbReference type="PANTHER" id="PTHR11908">
    <property type="entry name" value="XANTHINE DEHYDROGENASE"/>
    <property type="match status" value="1"/>
</dbReference>
<evidence type="ECO:0000313" key="4">
    <source>
        <dbReference type="EMBL" id="GAB1580087.1"/>
    </source>
</evidence>
<dbReference type="InterPro" id="IPR036856">
    <property type="entry name" value="Ald_Oxase/Xan_DH_a/b_sf"/>
</dbReference>
<proteinExistence type="predicted"/>
<dbReference type="InterPro" id="IPR046867">
    <property type="entry name" value="AldOxase/xan_DH_MoCoBD2"/>
</dbReference>
<dbReference type="Pfam" id="PF20256">
    <property type="entry name" value="MoCoBD_2"/>
    <property type="match status" value="1"/>
</dbReference>
<evidence type="ECO:0000256" key="1">
    <source>
        <dbReference type="ARBA" id="ARBA00022505"/>
    </source>
</evidence>
<evidence type="ECO:0000256" key="2">
    <source>
        <dbReference type="ARBA" id="ARBA00023002"/>
    </source>
</evidence>
<dbReference type="Pfam" id="PF02738">
    <property type="entry name" value="MoCoBD_1"/>
    <property type="match status" value="1"/>
</dbReference>
<reference evidence="4 5" key="1">
    <citation type="submission" date="2024-10" db="EMBL/GenBank/DDBJ databases">
        <title>Isolation, draft genome sequencing and identification of Phyllobacterium sp. NSA23, isolated from leaf soil.</title>
        <authorList>
            <person name="Akita H."/>
        </authorList>
    </citation>
    <scope>NUCLEOTIDE SEQUENCE [LARGE SCALE GENOMIC DNA]</scope>
    <source>
        <strain evidence="4 5">NSA23</strain>
    </source>
</reference>
<dbReference type="EMBL" id="BAAFZP010000001">
    <property type="protein sequence ID" value="GAB1580087.1"/>
    <property type="molecule type" value="Genomic_DNA"/>
</dbReference>
<dbReference type="PANTHER" id="PTHR11908:SF132">
    <property type="entry name" value="ALDEHYDE OXIDASE 1-RELATED"/>
    <property type="match status" value="1"/>
</dbReference>
<dbReference type="Pfam" id="PF01315">
    <property type="entry name" value="Ald_Xan_dh_C"/>
    <property type="match status" value="1"/>
</dbReference>